<protein>
    <submittedName>
        <fullName evidence="1">Uncharacterized protein</fullName>
    </submittedName>
</protein>
<organism evidence="1">
    <name type="scientific">viral metagenome</name>
    <dbReference type="NCBI Taxonomy" id="1070528"/>
    <lineage>
        <taxon>unclassified sequences</taxon>
        <taxon>metagenomes</taxon>
        <taxon>organismal metagenomes</taxon>
    </lineage>
</organism>
<dbReference type="AlphaFoldDB" id="A0A6C0F778"/>
<proteinExistence type="predicted"/>
<accession>A0A6C0F778</accession>
<evidence type="ECO:0000313" key="1">
    <source>
        <dbReference type="EMBL" id="QHT35015.1"/>
    </source>
</evidence>
<reference evidence="1" key="1">
    <citation type="journal article" date="2020" name="Nature">
        <title>Giant virus diversity and host interactions through global metagenomics.</title>
        <authorList>
            <person name="Schulz F."/>
            <person name="Roux S."/>
            <person name="Paez-Espino D."/>
            <person name="Jungbluth S."/>
            <person name="Walsh D.A."/>
            <person name="Denef V.J."/>
            <person name="McMahon K.D."/>
            <person name="Konstantinidis K.T."/>
            <person name="Eloe-Fadrosh E.A."/>
            <person name="Kyrpides N.C."/>
            <person name="Woyke T."/>
        </authorList>
    </citation>
    <scope>NUCLEOTIDE SEQUENCE</scope>
    <source>
        <strain evidence="1">GVMAG-M-3300009180-1</strain>
    </source>
</reference>
<name>A0A6C0F778_9ZZZZ</name>
<dbReference type="EMBL" id="MN739012">
    <property type="protein sequence ID" value="QHT35015.1"/>
    <property type="molecule type" value="Genomic_DNA"/>
</dbReference>
<sequence length="110" mass="12988">MKFPITRESLQAFDYAKEQEELKEEELQKRLTLILDGLCKEFKQAMPSNSKEKKFVWRGLNSNITMMGHQDRNSAKKDYIPIFIDKVKELFIGCDIIIDPLKTYLIIDWS</sequence>